<reference evidence="1 2" key="1">
    <citation type="journal article" date="2014" name="Am. J. Bot.">
        <title>Genome assembly and annotation for red clover (Trifolium pratense; Fabaceae).</title>
        <authorList>
            <person name="Istvanek J."/>
            <person name="Jaros M."/>
            <person name="Krenek A."/>
            <person name="Repkova J."/>
        </authorList>
    </citation>
    <scope>NUCLEOTIDE SEQUENCE [LARGE SCALE GENOMIC DNA]</scope>
    <source>
        <strain evidence="2">cv. Tatra</strain>
        <tissue evidence="1">Young leaves</tissue>
    </source>
</reference>
<name>A0A2K3L9P1_TRIPR</name>
<dbReference type="EMBL" id="ASHM01028724">
    <property type="protein sequence ID" value="PNX75234.1"/>
    <property type="molecule type" value="Genomic_DNA"/>
</dbReference>
<protein>
    <submittedName>
        <fullName evidence="1">Uncharacterized protein</fullName>
    </submittedName>
</protein>
<sequence length="94" mass="10259">MTSAGVATAGKSENEKEKVNQANLCFCCANRNHPGEEKTEREERTVMAVTSIGVATADKSENEKEKVRVKSKRYDVADHVGCNVSTESNVLVSR</sequence>
<evidence type="ECO:0000313" key="2">
    <source>
        <dbReference type="Proteomes" id="UP000236291"/>
    </source>
</evidence>
<evidence type="ECO:0000313" key="1">
    <source>
        <dbReference type="EMBL" id="PNX75234.1"/>
    </source>
</evidence>
<reference evidence="1 2" key="2">
    <citation type="journal article" date="2017" name="Front. Plant Sci.">
        <title>Gene Classification and Mining of Molecular Markers Useful in Red Clover (Trifolium pratense) Breeding.</title>
        <authorList>
            <person name="Istvanek J."/>
            <person name="Dluhosova J."/>
            <person name="Dluhos P."/>
            <person name="Patkova L."/>
            <person name="Nedelnik J."/>
            <person name="Repkova J."/>
        </authorList>
    </citation>
    <scope>NUCLEOTIDE SEQUENCE [LARGE SCALE GENOMIC DNA]</scope>
    <source>
        <strain evidence="2">cv. Tatra</strain>
        <tissue evidence="1">Young leaves</tissue>
    </source>
</reference>
<dbReference type="AlphaFoldDB" id="A0A2K3L9P1"/>
<proteinExistence type="predicted"/>
<accession>A0A2K3L9P1</accession>
<comment type="caution">
    <text evidence="1">The sequence shown here is derived from an EMBL/GenBank/DDBJ whole genome shotgun (WGS) entry which is preliminary data.</text>
</comment>
<organism evidence="1 2">
    <name type="scientific">Trifolium pratense</name>
    <name type="common">Red clover</name>
    <dbReference type="NCBI Taxonomy" id="57577"/>
    <lineage>
        <taxon>Eukaryota</taxon>
        <taxon>Viridiplantae</taxon>
        <taxon>Streptophyta</taxon>
        <taxon>Embryophyta</taxon>
        <taxon>Tracheophyta</taxon>
        <taxon>Spermatophyta</taxon>
        <taxon>Magnoliopsida</taxon>
        <taxon>eudicotyledons</taxon>
        <taxon>Gunneridae</taxon>
        <taxon>Pentapetalae</taxon>
        <taxon>rosids</taxon>
        <taxon>fabids</taxon>
        <taxon>Fabales</taxon>
        <taxon>Fabaceae</taxon>
        <taxon>Papilionoideae</taxon>
        <taxon>50 kb inversion clade</taxon>
        <taxon>NPAAA clade</taxon>
        <taxon>Hologalegina</taxon>
        <taxon>IRL clade</taxon>
        <taxon>Trifolieae</taxon>
        <taxon>Trifolium</taxon>
    </lineage>
</organism>
<dbReference type="Proteomes" id="UP000236291">
    <property type="component" value="Unassembled WGS sequence"/>
</dbReference>
<gene>
    <name evidence="1" type="ORF">L195_g031167</name>
</gene>